<evidence type="ECO:0000256" key="3">
    <source>
        <dbReference type="ARBA" id="ARBA00022475"/>
    </source>
</evidence>
<comment type="caution">
    <text evidence="11">The sequence shown here is derived from an EMBL/GenBank/DDBJ whole genome shotgun (WGS) entry which is preliminary data.</text>
</comment>
<evidence type="ECO:0000256" key="6">
    <source>
        <dbReference type="ARBA" id="ARBA00023136"/>
    </source>
</evidence>
<evidence type="ECO:0000313" key="12">
    <source>
        <dbReference type="Proteomes" id="UP000678393"/>
    </source>
</evidence>
<dbReference type="OrthoDB" id="18585at2759"/>
<keyword evidence="4 10" id="KW-0812">Transmembrane</keyword>
<proteinExistence type="inferred from homology"/>
<evidence type="ECO:0000256" key="5">
    <source>
        <dbReference type="ARBA" id="ARBA00022989"/>
    </source>
</evidence>
<dbReference type="AlphaFoldDB" id="A0A8S3YMU8"/>
<gene>
    <name evidence="11" type="ORF">CUNI_LOCUS3256</name>
</gene>
<dbReference type="Pfam" id="PF01130">
    <property type="entry name" value="CD36"/>
    <property type="match status" value="1"/>
</dbReference>
<keyword evidence="6 10" id="KW-0472">Membrane</keyword>
<keyword evidence="3" id="KW-1003">Cell membrane</keyword>
<dbReference type="EMBL" id="CAJHNH020000439">
    <property type="protein sequence ID" value="CAG5117698.1"/>
    <property type="molecule type" value="Genomic_DNA"/>
</dbReference>
<dbReference type="GO" id="GO:0005737">
    <property type="term" value="C:cytoplasm"/>
    <property type="evidence" value="ECO:0007669"/>
    <property type="project" value="TreeGrafter"/>
</dbReference>
<reference evidence="11" key="1">
    <citation type="submission" date="2021-04" db="EMBL/GenBank/DDBJ databases">
        <authorList>
            <consortium name="Molecular Ecology Group"/>
        </authorList>
    </citation>
    <scope>NUCLEOTIDE SEQUENCE</scope>
</reference>
<dbReference type="PANTHER" id="PTHR11923:SF51">
    <property type="entry name" value="LYSOSOME MEMBRANE PROTEIN 2"/>
    <property type="match status" value="1"/>
</dbReference>
<evidence type="ECO:0000256" key="4">
    <source>
        <dbReference type="ARBA" id="ARBA00022692"/>
    </source>
</evidence>
<evidence type="ECO:0000256" key="2">
    <source>
        <dbReference type="ARBA" id="ARBA00010532"/>
    </source>
</evidence>
<keyword evidence="12" id="KW-1185">Reference proteome</keyword>
<organism evidence="11 12">
    <name type="scientific">Candidula unifasciata</name>
    <dbReference type="NCBI Taxonomy" id="100452"/>
    <lineage>
        <taxon>Eukaryota</taxon>
        <taxon>Metazoa</taxon>
        <taxon>Spiralia</taxon>
        <taxon>Lophotrochozoa</taxon>
        <taxon>Mollusca</taxon>
        <taxon>Gastropoda</taxon>
        <taxon>Heterobranchia</taxon>
        <taxon>Euthyneura</taxon>
        <taxon>Panpulmonata</taxon>
        <taxon>Eupulmonata</taxon>
        <taxon>Stylommatophora</taxon>
        <taxon>Helicina</taxon>
        <taxon>Helicoidea</taxon>
        <taxon>Geomitridae</taxon>
        <taxon>Candidula</taxon>
    </lineage>
</organism>
<evidence type="ECO:0000256" key="9">
    <source>
        <dbReference type="ARBA" id="ARBA00023180"/>
    </source>
</evidence>
<dbReference type="PRINTS" id="PR01609">
    <property type="entry name" value="CD36FAMILY"/>
</dbReference>
<evidence type="ECO:0000256" key="8">
    <source>
        <dbReference type="ARBA" id="ARBA00023170"/>
    </source>
</evidence>
<keyword evidence="5 10" id="KW-1133">Transmembrane helix</keyword>
<comment type="subcellular location">
    <subcellularLocation>
        <location evidence="1">Cell membrane</location>
        <topology evidence="1">Multi-pass membrane protein</topology>
    </subcellularLocation>
</comment>
<feature type="transmembrane region" description="Helical" evidence="10">
    <location>
        <begin position="451"/>
        <end position="474"/>
    </location>
</feature>
<dbReference type="PANTHER" id="PTHR11923">
    <property type="entry name" value="SCAVENGER RECEPTOR CLASS B TYPE-1 SR-B1"/>
    <property type="match status" value="1"/>
</dbReference>
<evidence type="ECO:0008006" key="13">
    <source>
        <dbReference type="Google" id="ProtNLM"/>
    </source>
</evidence>
<feature type="transmembrane region" description="Helical" evidence="10">
    <location>
        <begin position="9"/>
        <end position="29"/>
    </location>
</feature>
<evidence type="ECO:0000256" key="1">
    <source>
        <dbReference type="ARBA" id="ARBA00004651"/>
    </source>
</evidence>
<dbReference type="Proteomes" id="UP000678393">
    <property type="component" value="Unassembled WGS sequence"/>
</dbReference>
<keyword evidence="8" id="KW-0675">Receptor</keyword>
<sequence length="510" mass="58024">MLGLTRRQVATLSVLGISGLAFLICGIVFNDMVDVIMQEEIKKQLPLKNGTIGFKNWQKPPVPVKFGIYVFDIVNPAEVLAGEPPAVLEKGPYVYSMHIEKTDIKWHDNNTVEYVQPQRFVFNREESVGPDTDTFRTVNILYIATATILQGMPPLVQDLVDAYLVSQGEDTFMIRSVHDIWWGYEDPVLEEVAKILERFNKSSPLFNGKFGFFMNRNNTGDGLYNVYSGLNGQFDNYVRIDRWNGKKNLSVWYSEYANEIRGTDGSMHPPFVNKDSTLSVFDAYLLRSLKLQYSTDSSFKNVRTLRFLVPYSEFASAKENPDNAGFCTPNCIPSGAYNMSVITYDAPVYVSLPHFIGGDSYYQSLVKGLTPTQSLHQPFYDIQPLTGVSMTAARRYQINLRTQSFDHFLKFQNFPVSYLPVLWIDGVAEIDEDTAVMFKGMIQDRLDTLPYIHGAMFAIGGLFLLISMGLFIYWKKKNVKFTAGEHNEEEINILHILRVSHFVNKALICF</sequence>
<dbReference type="PRINTS" id="PR01610">
    <property type="entry name" value="CD36ANTIGEN"/>
</dbReference>
<comment type="similarity">
    <text evidence="2">Belongs to the CD36 family.</text>
</comment>
<dbReference type="GO" id="GO:0005886">
    <property type="term" value="C:plasma membrane"/>
    <property type="evidence" value="ECO:0007669"/>
    <property type="project" value="UniProtKB-SubCell"/>
</dbReference>
<dbReference type="InterPro" id="IPR005428">
    <property type="entry name" value="CD36/SCARB1/SNMP1"/>
</dbReference>
<dbReference type="InterPro" id="IPR002159">
    <property type="entry name" value="CD36_fam"/>
</dbReference>
<evidence type="ECO:0000256" key="7">
    <source>
        <dbReference type="ARBA" id="ARBA00023157"/>
    </source>
</evidence>
<name>A0A8S3YMU8_9EUPU</name>
<keyword evidence="9" id="KW-0325">Glycoprotein</keyword>
<evidence type="ECO:0000313" key="11">
    <source>
        <dbReference type="EMBL" id="CAG5117698.1"/>
    </source>
</evidence>
<accession>A0A8S3YMU8</accession>
<dbReference type="GO" id="GO:0005044">
    <property type="term" value="F:scavenger receptor activity"/>
    <property type="evidence" value="ECO:0007669"/>
    <property type="project" value="TreeGrafter"/>
</dbReference>
<keyword evidence="7" id="KW-1015">Disulfide bond</keyword>
<protein>
    <recommendedName>
        <fullName evidence="13">Scavenger receptor class B member 1</fullName>
    </recommendedName>
</protein>
<evidence type="ECO:0000256" key="10">
    <source>
        <dbReference type="SAM" id="Phobius"/>
    </source>
</evidence>